<dbReference type="PROSITE" id="PS51257">
    <property type="entry name" value="PROKAR_LIPOPROTEIN"/>
    <property type="match status" value="1"/>
</dbReference>
<sequence length="224" mass="24802">MKRYVYLIGACYTLYSCKAPSYSYVPATMNTTAYSHGGEGQLGLVFGSPGFAGKGGIAVTRNINVNAWAATLPSDSGYSSKESEYSIGVQTNENKNREVTSFWVGLGNGSNKKVRTDLSGHFNRLFLQIQQSVINNPLGNARFDGFFGIRVNYLDYTGTRQDKPLNDILYYYEPYLGFNVGSKNVRFEFLTGLAIKNTGEWSHGVQVWPWFGHIGVIGKLGKIQ</sequence>
<dbReference type="RefSeq" id="WP_081150261.1">
    <property type="nucleotide sequence ID" value="NZ_LVYD01000055.1"/>
</dbReference>
<reference evidence="1 2" key="1">
    <citation type="submission" date="2016-03" db="EMBL/GenBank/DDBJ databases">
        <title>Niastella vici sp. nov., isolated from farmland soil.</title>
        <authorList>
            <person name="Chen L."/>
            <person name="Wang D."/>
            <person name="Yang S."/>
            <person name="Wang G."/>
        </authorList>
    </citation>
    <scope>NUCLEOTIDE SEQUENCE [LARGE SCALE GENOMIC DNA]</scope>
    <source>
        <strain evidence="1 2">DJ57</strain>
    </source>
</reference>
<proteinExistence type="predicted"/>
<name>A0A1V9FU05_9BACT</name>
<keyword evidence="2" id="KW-1185">Reference proteome</keyword>
<dbReference type="EMBL" id="LVYD01000055">
    <property type="protein sequence ID" value="OQP61823.1"/>
    <property type="molecule type" value="Genomic_DNA"/>
</dbReference>
<dbReference type="OrthoDB" id="653741at2"/>
<comment type="caution">
    <text evidence="1">The sequence shown here is derived from an EMBL/GenBank/DDBJ whole genome shotgun (WGS) entry which is preliminary data.</text>
</comment>
<protein>
    <submittedName>
        <fullName evidence="1">Uncharacterized protein</fullName>
    </submittedName>
</protein>
<gene>
    <name evidence="1" type="ORF">A3860_30625</name>
</gene>
<organism evidence="1 2">
    <name type="scientific">Niastella vici</name>
    <dbReference type="NCBI Taxonomy" id="1703345"/>
    <lineage>
        <taxon>Bacteria</taxon>
        <taxon>Pseudomonadati</taxon>
        <taxon>Bacteroidota</taxon>
        <taxon>Chitinophagia</taxon>
        <taxon>Chitinophagales</taxon>
        <taxon>Chitinophagaceae</taxon>
        <taxon>Niastella</taxon>
    </lineage>
</organism>
<evidence type="ECO:0000313" key="2">
    <source>
        <dbReference type="Proteomes" id="UP000192796"/>
    </source>
</evidence>
<evidence type="ECO:0000313" key="1">
    <source>
        <dbReference type="EMBL" id="OQP61823.1"/>
    </source>
</evidence>
<accession>A0A1V9FU05</accession>
<dbReference type="AlphaFoldDB" id="A0A1V9FU05"/>
<dbReference type="Proteomes" id="UP000192796">
    <property type="component" value="Unassembled WGS sequence"/>
</dbReference>